<reference evidence="3" key="2">
    <citation type="journal article" date="2018" name="Plant J.">
        <title>The Sorghum bicolor reference genome: improved assembly, gene annotations, a transcriptome atlas, and signatures of genome organization.</title>
        <authorList>
            <person name="McCormick R.F."/>
            <person name="Truong S.K."/>
            <person name="Sreedasyam A."/>
            <person name="Jenkins J."/>
            <person name="Shu S."/>
            <person name="Sims D."/>
            <person name="Kennedy M."/>
            <person name="Amirebrahimi M."/>
            <person name="Weers B.D."/>
            <person name="McKinley B."/>
            <person name="Mattison A."/>
            <person name="Morishige D.T."/>
            <person name="Grimwood J."/>
            <person name="Schmutz J."/>
            <person name="Mullet J.E."/>
        </authorList>
    </citation>
    <scope>NUCLEOTIDE SEQUENCE [LARGE SCALE GENOMIC DNA]</scope>
    <source>
        <strain evidence="3">cv. BTx623</strain>
    </source>
</reference>
<feature type="compositionally biased region" description="Basic residues" evidence="1">
    <location>
        <begin position="78"/>
        <end position="94"/>
    </location>
</feature>
<feature type="compositionally biased region" description="Low complexity" evidence="1">
    <location>
        <begin position="62"/>
        <end position="77"/>
    </location>
</feature>
<organism evidence="2 3">
    <name type="scientific">Sorghum bicolor</name>
    <name type="common">Sorghum</name>
    <name type="synonym">Sorghum vulgare</name>
    <dbReference type="NCBI Taxonomy" id="4558"/>
    <lineage>
        <taxon>Eukaryota</taxon>
        <taxon>Viridiplantae</taxon>
        <taxon>Streptophyta</taxon>
        <taxon>Embryophyta</taxon>
        <taxon>Tracheophyta</taxon>
        <taxon>Spermatophyta</taxon>
        <taxon>Magnoliopsida</taxon>
        <taxon>Liliopsida</taxon>
        <taxon>Poales</taxon>
        <taxon>Poaceae</taxon>
        <taxon>PACMAD clade</taxon>
        <taxon>Panicoideae</taxon>
        <taxon>Andropogonodae</taxon>
        <taxon>Andropogoneae</taxon>
        <taxon>Sorghinae</taxon>
        <taxon>Sorghum</taxon>
    </lineage>
</organism>
<evidence type="ECO:0000313" key="2">
    <source>
        <dbReference type="EMBL" id="OQU87269.1"/>
    </source>
</evidence>
<feature type="compositionally biased region" description="Polar residues" evidence="1">
    <location>
        <begin position="9"/>
        <end position="21"/>
    </location>
</feature>
<accession>A0A1W0VYR5</accession>
<reference evidence="2 3" key="1">
    <citation type="journal article" date="2009" name="Nature">
        <title>The Sorghum bicolor genome and the diversification of grasses.</title>
        <authorList>
            <person name="Paterson A.H."/>
            <person name="Bowers J.E."/>
            <person name="Bruggmann R."/>
            <person name="Dubchak I."/>
            <person name="Grimwood J."/>
            <person name="Gundlach H."/>
            <person name="Haberer G."/>
            <person name="Hellsten U."/>
            <person name="Mitros T."/>
            <person name="Poliakov A."/>
            <person name="Schmutz J."/>
            <person name="Spannagl M."/>
            <person name="Tang H."/>
            <person name="Wang X."/>
            <person name="Wicker T."/>
            <person name="Bharti A.K."/>
            <person name="Chapman J."/>
            <person name="Feltus F.A."/>
            <person name="Gowik U."/>
            <person name="Grigoriev I.V."/>
            <person name="Lyons E."/>
            <person name="Maher C.A."/>
            <person name="Martis M."/>
            <person name="Narechania A."/>
            <person name="Otillar R.P."/>
            <person name="Penning B.W."/>
            <person name="Salamov A.A."/>
            <person name="Wang Y."/>
            <person name="Zhang L."/>
            <person name="Carpita N.C."/>
            <person name="Freeling M."/>
            <person name="Gingle A.R."/>
            <person name="Hash C.T."/>
            <person name="Keller B."/>
            <person name="Klein P."/>
            <person name="Kresovich S."/>
            <person name="McCann M.C."/>
            <person name="Ming R."/>
            <person name="Peterson D.G."/>
            <person name="Mehboob-ur-Rahman"/>
            <person name="Ware D."/>
            <person name="Westhoff P."/>
            <person name="Mayer K.F."/>
            <person name="Messing J."/>
            <person name="Rokhsar D.S."/>
        </authorList>
    </citation>
    <scope>NUCLEOTIDE SEQUENCE [LARGE SCALE GENOMIC DNA]</scope>
    <source>
        <strain evidence="3">cv. BTx623</strain>
    </source>
</reference>
<name>A0A1W0VYR5_SORBI</name>
<dbReference type="Proteomes" id="UP000000768">
    <property type="component" value="Chromosome 3"/>
</dbReference>
<dbReference type="Gramene" id="OQU87269">
    <property type="protein sequence ID" value="OQU87269"/>
    <property type="gene ID" value="SORBI_3003G244800"/>
</dbReference>
<dbReference type="InParanoid" id="A0A1W0VYR5"/>
<evidence type="ECO:0000313" key="3">
    <source>
        <dbReference type="Proteomes" id="UP000000768"/>
    </source>
</evidence>
<feature type="region of interest" description="Disordered" evidence="1">
    <location>
        <begin position="1"/>
        <end position="42"/>
    </location>
</feature>
<protein>
    <submittedName>
        <fullName evidence="2">Uncharacterized protein</fullName>
    </submittedName>
</protein>
<dbReference type="EMBL" id="CM000762">
    <property type="protein sequence ID" value="OQU87269.1"/>
    <property type="molecule type" value="Genomic_DNA"/>
</dbReference>
<feature type="compositionally biased region" description="Low complexity" evidence="1">
    <location>
        <begin position="99"/>
        <end position="129"/>
    </location>
</feature>
<sequence>MYTGHRSRTATAATWPSSMGAASSRAKHDDHPPRQAVPPSPAARLASLPSFVRGSSCIACLPNPNRRSPPRSATASAPHRKTRAPAPSRLHRQRRDSARPPQGGAAAGARRSSPSCTAGRSRRGGAPSGVVDAEVDVSERAHRDDRSRRARSCLIVMSMVPSPQVQHLRSFTLCVPIDVFLSQYAATVLLYFGYG</sequence>
<feature type="region of interest" description="Disordered" evidence="1">
    <location>
        <begin position="60"/>
        <end position="146"/>
    </location>
</feature>
<dbReference type="AlphaFoldDB" id="A0A1W0VYR5"/>
<feature type="compositionally biased region" description="Basic and acidic residues" evidence="1">
    <location>
        <begin position="137"/>
        <end position="146"/>
    </location>
</feature>
<evidence type="ECO:0000256" key="1">
    <source>
        <dbReference type="SAM" id="MobiDB-lite"/>
    </source>
</evidence>
<keyword evidence="3" id="KW-1185">Reference proteome</keyword>
<gene>
    <name evidence="2" type="ORF">SORBI_3003G244800</name>
</gene>
<proteinExistence type="predicted"/>